<evidence type="ECO:0000313" key="3">
    <source>
        <dbReference type="Proteomes" id="UP000325315"/>
    </source>
</evidence>
<dbReference type="InterPro" id="IPR052160">
    <property type="entry name" value="Gypsy_RT_Integrase-like"/>
</dbReference>
<dbReference type="Proteomes" id="UP000325315">
    <property type="component" value="Unassembled WGS sequence"/>
</dbReference>
<dbReference type="PROSITE" id="PS50994">
    <property type="entry name" value="INTEGRASE"/>
    <property type="match status" value="1"/>
</dbReference>
<dbReference type="InterPro" id="IPR012337">
    <property type="entry name" value="RNaseH-like_sf"/>
</dbReference>
<accession>A0A5B6UXK0</accession>
<comment type="caution">
    <text evidence="2">The sequence shown here is derived from an EMBL/GenBank/DDBJ whole genome shotgun (WGS) entry which is preliminary data.</text>
</comment>
<sequence>MLGNVSKRNEMPLTNILKVEYILVVIDYVSKWVEVESYPSNDAKKNIFTGFETPKAITSDEGSHFVNKWLKWLLDKYDVKHKVATAYHPQTNSQAEFANK</sequence>
<dbReference type="EMBL" id="SMMG02000009">
    <property type="protein sequence ID" value="KAA3462078.1"/>
    <property type="molecule type" value="Genomic_DNA"/>
</dbReference>
<dbReference type="GO" id="GO:0015074">
    <property type="term" value="P:DNA integration"/>
    <property type="evidence" value="ECO:0007669"/>
    <property type="project" value="InterPro"/>
</dbReference>
<proteinExistence type="predicted"/>
<dbReference type="SUPFAM" id="SSF53098">
    <property type="entry name" value="Ribonuclease H-like"/>
    <property type="match status" value="1"/>
</dbReference>
<evidence type="ECO:0000313" key="2">
    <source>
        <dbReference type="EMBL" id="KAA3462078.1"/>
    </source>
</evidence>
<dbReference type="AlphaFoldDB" id="A0A5B6UXK0"/>
<feature type="domain" description="Integrase catalytic" evidence="1">
    <location>
        <begin position="54"/>
        <end position="100"/>
    </location>
</feature>
<dbReference type="Gene3D" id="3.30.420.10">
    <property type="entry name" value="Ribonuclease H-like superfamily/Ribonuclease H"/>
    <property type="match status" value="1"/>
</dbReference>
<dbReference type="GO" id="GO:0003676">
    <property type="term" value="F:nucleic acid binding"/>
    <property type="evidence" value="ECO:0007669"/>
    <property type="project" value="InterPro"/>
</dbReference>
<evidence type="ECO:0000259" key="1">
    <source>
        <dbReference type="PROSITE" id="PS50994"/>
    </source>
</evidence>
<gene>
    <name evidence="2" type="ORF">EPI10_028600</name>
</gene>
<reference evidence="3" key="1">
    <citation type="journal article" date="2019" name="Plant Biotechnol. J.">
        <title>Genome sequencing of the Australian wild diploid species Gossypium australe highlights disease resistance and delayed gland morphogenesis.</title>
        <authorList>
            <person name="Cai Y."/>
            <person name="Cai X."/>
            <person name="Wang Q."/>
            <person name="Wang P."/>
            <person name="Zhang Y."/>
            <person name="Cai C."/>
            <person name="Xu Y."/>
            <person name="Wang K."/>
            <person name="Zhou Z."/>
            <person name="Wang C."/>
            <person name="Geng S."/>
            <person name="Li B."/>
            <person name="Dong Q."/>
            <person name="Hou Y."/>
            <person name="Wang H."/>
            <person name="Ai P."/>
            <person name="Liu Z."/>
            <person name="Yi F."/>
            <person name="Sun M."/>
            <person name="An G."/>
            <person name="Cheng J."/>
            <person name="Zhang Y."/>
            <person name="Shi Q."/>
            <person name="Xie Y."/>
            <person name="Shi X."/>
            <person name="Chang Y."/>
            <person name="Huang F."/>
            <person name="Chen Y."/>
            <person name="Hong S."/>
            <person name="Mi L."/>
            <person name="Sun Q."/>
            <person name="Zhang L."/>
            <person name="Zhou B."/>
            <person name="Peng R."/>
            <person name="Zhang X."/>
            <person name="Liu F."/>
        </authorList>
    </citation>
    <scope>NUCLEOTIDE SEQUENCE [LARGE SCALE GENOMIC DNA]</scope>
    <source>
        <strain evidence="3">cv. PA1801</strain>
    </source>
</reference>
<organism evidence="2 3">
    <name type="scientific">Gossypium australe</name>
    <dbReference type="NCBI Taxonomy" id="47621"/>
    <lineage>
        <taxon>Eukaryota</taxon>
        <taxon>Viridiplantae</taxon>
        <taxon>Streptophyta</taxon>
        <taxon>Embryophyta</taxon>
        <taxon>Tracheophyta</taxon>
        <taxon>Spermatophyta</taxon>
        <taxon>Magnoliopsida</taxon>
        <taxon>eudicotyledons</taxon>
        <taxon>Gunneridae</taxon>
        <taxon>Pentapetalae</taxon>
        <taxon>rosids</taxon>
        <taxon>malvids</taxon>
        <taxon>Malvales</taxon>
        <taxon>Malvaceae</taxon>
        <taxon>Malvoideae</taxon>
        <taxon>Gossypium</taxon>
    </lineage>
</organism>
<name>A0A5B6UXK0_9ROSI</name>
<dbReference type="InterPro" id="IPR001584">
    <property type="entry name" value="Integrase_cat-core"/>
</dbReference>
<dbReference type="Pfam" id="PF00665">
    <property type="entry name" value="rve"/>
    <property type="match status" value="1"/>
</dbReference>
<protein>
    <submittedName>
        <fullName evidence="2">Pol polyprotein</fullName>
    </submittedName>
</protein>
<dbReference type="PANTHER" id="PTHR47266">
    <property type="entry name" value="ENDONUCLEASE-RELATED"/>
    <property type="match status" value="1"/>
</dbReference>
<dbReference type="InterPro" id="IPR036397">
    <property type="entry name" value="RNaseH_sf"/>
</dbReference>
<keyword evidence="3" id="KW-1185">Reference proteome</keyword>
<dbReference type="OrthoDB" id="1001415at2759"/>